<evidence type="ECO:0000313" key="3">
    <source>
        <dbReference type="EMBL" id="MBO8485151.1"/>
    </source>
</evidence>
<evidence type="ECO:0000259" key="2">
    <source>
        <dbReference type="Pfam" id="PF10988"/>
    </source>
</evidence>
<dbReference type="Pfam" id="PF10988">
    <property type="entry name" value="DUF2807"/>
    <property type="match status" value="1"/>
</dbReference>
<reference evidence="3" key="1">
    <citation type="submission" date="2020-10" db="EMBL/GenBank/DDBJ databases">
        <authorList>
            <person name="Gilroy R."/>
        </authorList>
    </citation>
    <scope>NUCLEOTIDE SEQUENCE</scope>
    <source>
        <strain evidence="3">B2-16538</strain>
    </source>
</reference>
<organism evidence="3 4">
    <name type="scientific">Candidatus Cryptobacteroides excrementavium</name>
    <dbReference type="NCBI Taxonomy" id="2840759"/>
    <lineage>
        <taxon>Bacteria</taxon>
        <taxon>Pseudomonadati</taxon>
        <taxon>Bacteroidota</taxon>
        <taxon>Bacteroidia</taxon>
        <taxon>Bacteroidales</taxon>
        <taxon>Candidatus Cryptobacteroides</taxon>
    </lineage>
</organism>
<evidence type="ECO:0000313" key="4">
    <source>
        <dbReference type="Proteomes" id="UP000823750"/>
    </source>
</evidence>
<dbReference type="InterPro" id="IPR021255">
    <property type="entry name" value="DUF2807"/>
</dbReference>
<dbReference type="AlphaFoldDB" id="A0A9D9NRB0"/>
<keyword evidence="1" id="KW-0732">Signal</keyword>
<dbReference type="EMBL" id="JADILX010000033">
    <property type="protein sequence ID" value="MBO8485151.1"/>
    <property type="molecule type" value="Genomic_DNA"/>
</dbReference>
<feature type="domain" description="Putative auto-transporter adhesin head GIN" evidence="2">
    <location>
        <begin position="42"/>
        <end position="248"/>
    </location>
</feature>
<name>A0A9D9NRB0_9BACT</name>
<evidence type="ECO:0000256" key="1">
    <source>
        <dbReference type="SAM" id="SignalP"/>
    </source>
</evidence>
<dbReference type="Proteomes" id="UP000823750">
    <property type="component" value="Unassembled WGS sequence"/>
</dbReference>
<protein>
    <submittedName>
        <fullName evidence="3">DUF2807 domain-containing protein</fullName>
    </submittedName>
</protein>
<accession>A0A9D9NRB0</accession>
<dbReference type="PROSITE" id="PS51257">
    <property type="entry name" value="PROKAR_LIPOPROTEIN"/>
    <property type="match status" value="1"/>
</dbReference>
<reference evidence="3" key="2">
    <citation type="journal article" date="2021" name="PeerJ">
        <title>Extensive microbial diversity within the chicken gut microbiome revealed by metagenomics and culture.</title>
        <authorList>
            <person name="Gilroy R."/>
            <person name="Ravi A."/>
            <person name="Getino M."/>
            <person name="Pursley I."/>
            <person name="Horton D.L."/>
            <person name="Alikhan N.F."/>
            <person name="Baker D."/>
            <person name="Gharbi K."/>
            <person name="Hall N."/>
            <person name="Watson M."/>
            <person name="Adriaenssens E.M."/>
            <person name="Foster-Nyarko E."/>
            <person name="Jarju S."/>
            <person name="Secka A."/>
            <person name="Antonio M."/>
            <person name="Oren A."/>
            <person name="Chaudhuri R.R."/>
            <person name="La Ragione R."/>
            <person name="Hildebrand F."/>
            <person name="Pallen M.J."/>
        </authorList>
    </citation>
    <scope>NUCLEOTIDE SEQUENCE</scope>
    <source>
        <strain evidence="3">B2-16538</strain>
    </source>
</reference>
<dbReference type="Gene3D" id="2.160.20.120">
    <property type="match status" value="1"/>
</dbReference>
<proteinExistence type="predicted"/>
<feature type="signal peptide" evidence="1">
    <location>
        <begin position="1"/>
        <end position="23"/>
    </location>
</feature>
<feature type="chain" id="PRO_5039325454" evidence="1">
    <location>
        <begin position="24"/>
        <end position="264"/>
    </location>
</feature>
<comment type="caution">
    <text evidence="3">The sequence shown here is derived from an EMBL/GenBank/DDBJ whole genome shotgun (WGS) entry which is preliminary data.</text>
</comment>
<sequence length="264" mass="27138">MKHLYILPLAISAVLLSSCVPGARISLAGKQAVRTYTVSTSYSSLEVSNAVDVVYSEQADEAVVTADSAVIQYVTVEEKGKSLKIYVSWKENGTFRYGDSGNITVTVPASVSLEQVSVRGASSFTSDIPLKADSFRVKVSGASKFKSDIEVESDLDIELGGASRIASAVSAGVLDVNAGGASDASLEGSADEYRVSVSGASSVSSSRAYVSAGTFRCDISGASDCHVKCSGRAEGEVSGASSVVVYGDGAVDISSSGASSVHRR</sequence>
<gene>
    <name evidence="3" type="ORF">IAB78_01850</name>
</gene>